<protein>
    <submittedName>
        <fullName evidence="1">Uncharacterized protein</fullName>
    </submittedName>
</protein>
<dbReference type="Proteomes" id="UP000663868">
    <property type="component" value="Unassembled WGS sequence"/>
</dbReference>
<dbReference type="EMBL" id="CAJOBB010000805">
    <property type="protein sequence ID" value="CAF3755344.1"/>
    <property type="molecule type" value="Genomic_DNA"/>
</dbReference>
<name>A0A818YVL8_9BILA</name>
<accession>A0A818YVL8</accession>
<evidence type="ECO:0000313" key="2">
    <source>
        <dbReference type="Proteomes" id="UP000663868"/>
    </source>
</evidence>
<evidence type="ECO:0000313" key="1">
    <source>
        <dbReference type="EMBL" id="CAF3755344.1"/>
    </source>
</evidence>
<proteinExistence type="predicted"/>
<reference evidence="1" key="1">
    <citation type="submission" date="2021-02" db="EMBL/GenBank/DDBJ databases">
        <authorList>
            <person name="Nowell W R."/>
        </authorList>
    </citation>
    <scope>NUCLEOTIDE SEQUENCE</scope>
</reference>
<organism evidence="1 2">
    <name type="scientific">Adineta steineri</name>
    <dbReference type="NCBI Taxonomy" id="433720"/>
    <lineage>
        <taxon>Eukaryota</taxon>
        <taxon>Metazoa</taxon>
        <taxon>Spiralia</taxon>
        <taxon>Gnathifera</taxon>
        <taxon>Rotifera</taxon>
        <taxon>Eurotatoria</taxon>
        <taxon>Bdelloidea</taxon>
        <taxon>Adinetida</taxon>
        <taxon>Adinetidae</taxon>
        <taxon>Adineta</taxon>
    </lineage>
</organism>
<gene>
    <name evidence="1" type="ORF">KXQ929_LOCUS14481</name>
</gene>
<sequence length="189" mass="22330">MEKVYLYHDQIQKLLIDDWEQQEIIKIRQPFQNAFMKHIIEMNEINKIKLSHTSIDTFHPAVDDIQINNMNYFITHGSTNDDATICVPKWVFFGVISKHASLESSLYKTSTVYSWTDHHHHQYDVFKCEMDINHIVELFIDCDRHKIRLTNESVSLVHEINVSTIKCPLPWILYVGLYNADDQIRLQLA</sequence>
<dbReference type="AlphaFoldDB" id="A0A818YVL8"/>
<comment type="caution">
    <text evidence="1">The sequence shown here is derived from an EMBL/GenBank/DDBJ whole genome shotgun (WGS) entry which is preliminary data.</text>
</comment>